<reference evidence="2" key="1">
    <citation type="submission" date="2022-03" db="EMBL/GenBank/DDBJ databases">
        <authorList>
            <person name="Lindestad O."/>
        </authorList>
    </citation>
    <scope>NUCLEOTIDE SEQUENCE</scope>
</reference>
<accession>A0A8S4SH83</accession>
<name>A0A8S4SH83_9NEOP</name>
<feature type="non-terminal residue" evidence="2">
    <location>
        <position position="1"/>
    </location>
</feature>
<keyword evidence="1" id="KW-0853">WD repeat</keyword>
<dbReference type="EMBL" id="CAKXAJ010026113">
    <property type="protein sequence ID" value="CAH2256835.1"/>
    <property type="molecule type" value="Genomic_DNA"/>
</dbReference>
<dbReference type="InterPro" id="IPR036322">
    <property type="entry name" value="WD40_repeat_dom_sf"/>
</dbReference>
<dbReference type="SUPFAM" id="SSF50978">
    <property type="entry name" value="WD40 repeat-like"/>
    <property type="match status" value="1"/>
</dbReference>
<proteinExistence type="predicted"/>
<gene>
    <name evidence="2" type="primary">jg11003</name>
    <name evidence="2" type="ORF">PAEG_LOCUS23036</name>
</gene>
<dbReference type="PROSITE" id="PS50082">
    <property type="entry name" value="WD_REPEATS_2"/>
    <property type="match status" value="1"/>
</dbReference>
<feature type="repeat" description="WD" evidence="1">
    <location>
        <begin position="11"/>
        <end position="33"/>
    </location>
</feature>
<evidence type="ECO:0000256" key="1">
    <source>
        <dbReference type="PROSITE-ProRule" id="PRU00221"/>
    </source>
</evidence>
<dbReference type="Gene3D" id="2.130.10.10">
    <property type="entry name" value="YVTN repeat-like/Quinoprotein amine dehydrogenase"/>
    <property type="match status" value="1"/>
</dbReference>
<dbReference type="OrthoDB" id="5062115at2759"/>
<protein>
    <submittedName>
        <fullName evidence="2">Jg11003 protein</fullName>
    </submittedName>
</protein>
<keyword evidence="3" id="KW-1185">Reference proteome</keyword>
<comment type="caution">
    <text evidence="2">The sequence shown here is derived from an EMBL/GenBank/DDBJ whole genome shotgun (WGS) entry which is preliminary data.</text>
</comment>
<sequence>MTKYRRRDLDIIAGTSDGDVYIWDYTTKELINKITVHSSPVTGVCLLCEDRIVTVSDGGDLNVTDLTVLNSLTMLPEDAGGVVNKAFEGLDDGFQTIDLRARREDGTLRS</sequence>
<evidence type="ECO:0000313" key="3">
    <source>
        <dbReference type="Proteomes" id="UP000838756"/>
    </source>
</evidence>
<dbReference type="InterPro" id="IPR015943">
    <property type="entry name" value="WD40/YVTN_repeat-like_dom_sf"/>
</dbReference>
<organism evidence="2 3">
    <name type="scientific">Pararge aegeria aegeria</name>
    <dbReference type="NCBI Taxonomy" id="348720"/>
    <lineage>
        <taxon>Eukaryota</taxon>
        <taxon>Metazoa</taxon>
        <taxon>Ecdysozoa</taxon>
        <taxon>Arthropoda</taxon>
        <taxon>Hexapoda</taxon>
        <taxon>Insecta</taxon>
        <taxon>Pterygota</taxon>
        <taxon>Neoptera</taxon>
        <taxon>Endopterygota</taxon>
        <taxon>Lepidoptera</taxon>
        <taxon>Glossata</taxon>
        <taxon>Ditrysia</taxon>
        <taxon>Papilionoidea</taxon>
        <taxon>Nymphalidae</taxon>
        <taxon>Satyrinae</taxon>
        <taxon>Satyrini</taxon>
        <taxon>Parargina</taxon>
        <taxon>Pararge</taxon>
    </lineage>
</organism>
<evidence type="ECO:0000313" key="2">
    <source>
        <dbReference type="EMBL" id="CAH2256835.1"/>
    </source>
</evidence>
<dbReference type="Proteomes" id="UP000838756">
    <property type="component" value="Unassembled WGS sequence"/>
</dbReference>
<dbReference type="InterPro" id="IPR001680">
    <property type="entry name" value="WD40_rpt"/>
</dbReference>
<dbReference type="AlphaFoldDB" id="A0A8S4SH83"/>